<keyword evidence="5" id="KW-0808">Transferase</keyword>
<comment type="caution">
    <text evidence="11">The sequence shown here is derived from an EMBL/GenBank/DDBJ whole genome shotgun (WGS) entry which is preliminary data.</text>
</comment>
<dbReference type="Pfam" id="PF02518">
    <property type="entry name" value="HATPase_c"/>
    <property type="match status" value="1"/>
</dbReference>
<dbReference type="PROSITE" id="PS50109">
    <property type="entry name" value="HIS_KIN"/>
    <property type="match status" value="1"/>
</dbReference>
<dbReference type="InterPro" id="IPR036097">
    <property type="entry name" value="HisK_dim/P_sf"/>
</dbReference>
<proteinExistence type="predicted"/>
<evidence type="ECO:0000259" key="10">
    <source>
        <dbReference type="PROSITE" id="PS50109"/>
    </source>
</evidence>
<feature type="transmembrane region" description="Helical" evidence="9">
    <location>
        <begin position="36"/>
        <end position="52"/>
    </location>
</feature>
<dbReference type="Gene3D" id="1.10.287.130">
    <property type="match status" value="1"/>
</dbReference>
<dbReference type="EMBL" id="NFHO01000003">
    <property type="protein sequence ID" value="OUN43688.1"/>
    <property type="molecule type" value="Genomic_DNA"/>
</dbReference>
<dbReference type="InterPro" id="IPR003661">
    <property type="entry name" value="HisK_dim/P_dom"/>
</dbReference>
<comment type="catalytic activity">
    <reaction evidence="1">
        <text>ATP + protein L-histidine = ADP + protein N-phospho-L-histidine.</text>
        <dbReference type="EC" id="2.7.13.3"/>
    </reaction>
</comment>
<dbReference type="SUPFAM" id="SSF47384">
    <property type="entry name" value="Homodimeric domain of signal transducing histidine kinase"/>
    <property type="match status" value="1"/>
</dbReference>
<evidence type="ECO:0000256" key="2">
    <source>
        <dbReference type="ARBA" id="ARBA00004236"/>
    </source>
</evidence>
<dbReference type="Proteomes" id="UP000196560">
    <property type="component" value="Unassembled WGS sequence"/>
</dbReference>
<keyword evidence="8" id="KW-0175">Coiled coil</keyword>
<dbReference type="SUPFAM" id="SSF55874">
    <property type="entry name" value="ATPase domain of HSP90 chaperone/DNA topoisomerase II/histidine kinase"/>
    <property type="match status" value="1"/>
</dbReference>
<dbReference type="Gene3D" id="3.30.565.10">
    <property type="entry name" value="Histidine kinase-like ATPase, C-terminal domain"/>
    <property type="match status" value="1"/>
</dbReference>
<dbReference type="GO" id="GO:0000155">
    <property type="term" value="F:phosphorelay sensor kinase activity"/>
    <property type="evidence" value="ECO:0007669"/>
    <property type="project" value="InterPro"/>
</dbReference>
<name>A0A1Y3U925_9ACTN</name>
<protein>
    <recommendedName>
        <fullName evidence="3">histidine kinase</fullName>
        <ecNumber evidence="3">2.7.13.3</ecNumber>
    </recommendedName>
</protein>
<evidence type="ECO:0000256" key="9">
    <source>
        <dbReference type="SAM" id="Phobius"/>
    </source>
</evidence>
<evidence type="ECO:0000256" key="7">
    <source>
        <dbReference type="ARBA" id="ARBA00023012"/>
    </source>
</evidence>
<dbReference type="CDD" id="cd00082">
    <property type="entry name" value="HisKA"/>
    <property type="match status" value="1"/>
</dbReference>
<dbReference type="GO" id="GO:0005886">
    <property type="term" value="C:plasma membrane"/>
    <property type="evidence" value="ECO:0007669"/>
    <property type="project" value="UniProtKB-SubCell"/>
</dbReference>
<feature type="coiled-coil region" evidence="8">
    <location>
        <begin position="97"/>
        <end position="124"/>
    </location>
</feature>
<evidence type="ECO:0000313" key="11">
    <source>
        <dbReference type="EMBL" id="OUN43688.1"/>
    </source>
</evidence>
<accession>A0A1Y3U925</accession>
<keyword evidence="6 11" id="KW-0418">Kinase</keyword>
<dbReference type="InterPro" id="IPR036890">
    <property type="entry name" value="HATPase_C_sf"/>
</dbReference>
<gene>
    <name evidence="11" type="ORF">B5G21_03085</name>
</gene>
<dbReference type="AlphaFoldDB" id="A0A1Y3U925"/>
<organism evidence="11 12">
    <name type="scientific">Enorma massiliensis</name>
    <dbReference type="NCBI Taxonomy" id="1472761"/>
    <lineage>
        <taxon>Bacteria</taxon>
        <taxon>Bacillati</taxon>
        <taxon>Actinomycetota</taxon>
        <taxon>Coriobacteriia</taxon>
        <taxon>Coriobacteriales</taxon>
        <taxon>Coriobacteriaceae</taxon>
        <taxon>Enorma</taxon>
    </lineage>
</organism>
<evidence type="ECO:0000256" key="1">
    <source>
        <dbReference type="ARBA" id="ARBA00000085"/>
    </source>
</evidence>
<evidence type="ECO:0000256" key="4">
    <source>
        <dbReference type="ARBA" id="ARBA00022553"/>
    </source>
</evidence>
<dbReference type="RefSeq" id="WP_087185993.1">
    <property type="nucleotide sequence ID" value="NZ_NFHO01000003.1"/>
</dbReference>
<evidence type="ECO:0000256" key="3">
    <source>
        <dbReference type="ARBA" id="ARBA00012438"/>
    </source>
</evidence>
<dbReference type="InterPro" id="IPR005467">
    <property type="entry name" value="His_kinase_dom"/>
</dbReference>
<comment type="subcellular location">
    <subcellularLocation>
        <location evidence="2">Cell membrane</location>
    </subcellularLocation>
</comment>
<dbReference type="PRINTS" id="PR00344">
    <property type="entry name" value="BCTRLSENSOR"/>
</dbReference>
<sequence length="351" mass="37318">MLRNREVTRALIVSLALAAACALVTATCCGSETLPWVLLAGAAATVPWLALTRQRYRALARLSRNIDAVLHGDRALDLGSMNEGELAILQSELGKMVSRLNLTAEELAREKQMLADALADISHQIKTPLTSLSITTELVRKSLAARGNCSDEVERLRRIEELQLRVENLVSALLRLARLDAGALSLAHDPVDVAGMVHDAAQPLAIAFDIADISLVVDVDEGCSFIGDRAWTAEALENILKNCMEHTPAGGTVTVEAHEDALACRIRVTDTGPGIADADLPHVFERFYRGGRGADEEQGSKVNPSGVGIGLSLAQGLITAQDGTIAASNARDASGAIIGARFDIAFFKAIV</sequence>
<dbReference type="PANTHER" id="PTHR43711">
    <property type="entry name" value="TWO-COMPONENT HISTIDINE KINASE"/>
    <property type="match status" value="1"/>
</dbReference>
<keyword evidence="4" id="KW-0597">Phosphoprotein</keyword>
<dbReference type="eggNOG" id="COG2205">
    <property type="taxonomic scope" value="Bacteria"/>
</dbReference>
<dbReference type="STRING" id="1118060.GCA_000311845_01211"/>
<dbReference type="Pfam" id="PF00512">
    <property type="entry name" value="HisKA"/>
    <property type="match status" value="1"/>
</dbReference>
<evidence type="ECO:0000313" key="12">
    <source>
        <dbReference type="Proteomes" id="UP000196560"/>
    </source>
</evidence>
<keyword evidence="7" id="KW-0902">Two-component regulatory system</keyword>
<dbReference type="PANTHER" id="PTHR43711:SF1">
    <property type="entry name" value="HISTIDINE KINASE 1"/>
    <property type="match status" value="1"/>
</dbReference>
<keyword evidence="9" id="KW-1133">Transmembrane helix</keyword>
<dbReference type="EC" id="2.7.13.3" evidence="3"/>
<dbReference type="CDD" id="cd00075">
    <property type="entry name" value="HATPase"/>
    <property type="match status" value="1"/>
</dbReference>
<keyword evidence="12" id="KW-1185">Reference proteome</keyword>
<evidence type="ECO:0000256" key="6">
    <source>
        <dbReference type="ARBA" id="ARBA00022777"/>
    </source>
</evidence>
<evidence type="ECO:0000256" key="5">
    <source>
        <dbReference type="ARBA" id="ARBA00022679"/>
    </source>
</evidence>
<feature type="domain" description="Histidine kinase" evidence="10">
    <location>
        <begin position="120"/>
        <end position="350"/>
    </location>
</feature>
<reference evidence="12" key="1">
    <citation type="submission" date="2017-04" db="EMBL/GenBank/DDBJ databases">
        <title>Function of individual gut microbiota members based on whole genome sequencing of pure cultures obtained from chicken caecum.</title>
        <authorList>
            <person name="Medvecky M."/>
            <person name="Cejkova D."/>
            <person name="Polansky O."/>
            <person name="Karasova D."/>
            <person name="Kubasova T."/>
            <person name="Cizek A."/>
            <person name="Rychlik I."/>
        </authorList>
    </citation>
    <scope>NUCLEOTIDE SEQUENCE [LARGE SCALE GENOMIC DNA]</scope>
    <source>
        <strain evidence="12">An70</strain>
    </source>
</reference>
<dbReference type="InterPro" id="IPR003594">
    <property type="entry name" value="HATPase_dom"/>
</dbReference>
<keyword evidence="9" id="KW-0812">Transmembrane</keyword>
<dbReference type="SMART" id="SM00387">
    <property type="entry name" value="HATPase_c"/>
    <property type="match status" value="1"/>
</dbReference>
<dbReference type="InterPro" id="IPR004358">
    <property type="entry name" value="Sig_transdc_His_kin-like_C"/>
</dbReference>
<keyword evidence="9" id="KW-0472">Membrane</keyword>
<dbReference type="PROSITE" id="PS51257">
    <property type="entry name" value="PROKAR_LIPOPROTEIN"/>
    <property type="match status" value="1"/>
</dbReference>
<evidence type="ECO:0000256" key="8">
    <source>
        <dbReference type="SAM" id="Coils"/>
    </source>
</evidence>
<dbReference type="InterPro" id="IPR050736">
    <property type="entry name" value="Sensor_HK_Regulatory"/>
</dbReference>
<dbReference type="SMART" id="SM00388">
    <property type="entry name" value="HisKA"/>
    <property type="match status" value="1"/>
</dbReference>